<evidence type="ECO:0000256" key="3">
    <source>
        <dbReference type="ARBA" id="ARBA00022605"/>
    </source>
</evidence>
<feature type="domain" description="Glutamine amidotransferase" evidence="12">
    <location>
        <begin position="5"/>
        <end position="199"/>
    </location>
</feature>
<reference evidence="13 14" key="1">
    <citation type="submission" date="2010-04" db="EMBL/GenBank/DDBJ databases">
        <title>The genome of Herbaspirillum seropedicae SmR1, an endophytic, nitrogen-fixing, plant-growth promoting beta-Proteobacteria.</title>
        <authorList>
            <person name="Pedrosa F.O."/>
            <person name="Monteiro R.A."/>
            <person name="Wassem R."/>
            <person name="Cruz L.M."/>
            <person name="Ayub R.A."/>
            <person name="Colauto N.B."/>
            <person name="Fernandez M.A."/>
            <person name="Fungaro M.H.P."/>
            <person name="Grisard E.C."/>
            <person name="Hungria M."/>
            <person name="Madeira H.M.F."/>
            <person name="Nodari R.O."/>
            <person name="Osaku C.A."/>
            <person name="Petzl-Erler M.L."/>
            <person name="Terenzi H."/>
            <person name="Vieira L.G.E."/>
            <person name="Almeida M.I.M."/>
            <person name="Alves L.R."/>
            <person name="Arantes O.M.N."/>
            <person name="Balsanelli E."/>
            <person name="Barcellos F.G."/>
            <person name="Baura V.A."/>
            <person name="Binde D.R."/>
            <person name="Campo R.J."/>
            <person name="Chubatsu L.S."/>
            <person name="Chueire L.M.O."/>
            <person name="Ciferri R.R."/>
            <person name="Correa L.C."/>
            <person name="da Conceicao Silva J.L."/>
            <person name="Dabul A.N.G."/>
            <person name="Dambros B.P."/>
            <person name="Faoro H."/>
            <person name="Favetti A."/>
            <person name="Friedermann G."/>
            <person name="Furlaneto M.C."/>
            <person name="Gasques L.S."/>
            <person name="Gimenes C.C.T."/>
            <person name="Gioppo N.M.R."/>
            <person name="Glienke-Blanco C."/>
            <person name="Godoy L.P."/>
            <person name="Guerra M.P."/>
            <person name="Karp S."/>
            <person name="Kava-Cordeiro V."/>
            <person name="Margarido V.P."/>
            <person name="Mathioni S.M."/>
            <person name="Menck-Soares M.A."/>
            <person name="Murace N.K."/>
            <person name="Nicolas M.F."/>
            <person name="Oliveira C.E.C."/>
            <person name="Pagnan N.A.B."/>
            <person name="Pamphile J.A."/>
            <person name="Patussi E.V."/>
            <person name="Pereira L.F.P."/>
            <person name="Pereira-Ferrari L."/>
            <person name="Pinto F.G.S."/>
            <person name="Precoma C."/>
            <person name="Prioli A.J."/>
            <person name="Prioli S.M.A.P."/>
            <person name="Raittz R.T."/>
            <person name="Ramos H.J.O."/>
            <person name="Ribeiro E.M.S.F."/>
            <person name="Rigo L.U."/>
            <person name="Rocha C.L.M.S.C."/>
            <person name="Rocha S.N."/>
            <person name="Santos K."/>
            <person name="Satori D."/>
            <person name="Silva A.G."/>
            <person name="Simao R.C.G."/>
            <person name="Soares M.A.M."/>
            <person name="Souza E.M."/>
            <person name="Steffens M.B.R."/>
            <person name="Steindel M."/>
            <person name="Tadra-Sfeir M.Z."/>
            <person name="Takahashi E.K."/>
            <person name="Torres R.A."/>
            <person name="Valle J.S."/>
            <person name="Vernal J.I."/>
            <person name="Vilas-Boas L.A."/>
            <person name="Watanabe M.A.E."/>
            <person name="Weiss V.A."/>
            <person name="Yates M.A."/>
            <person name="Souza E.M."/>
        </authorList>
    </citation>
    <scope>NUCLEOTIDE SEQUENCE [LARGE SCALE GENOMIC DNA]</scope>
    <source>
        <strain evidence="13 14">SmR1</strain>
    </source>
</reference>
<protein>
    <recommendedName>
        <fullName evidence="10">Imidazole glycerol phosphate synthase subunit HisH</fullName>
        <ecNumber evidence="10">4.3.2.10</ecNumber>
    </recommendedName>
    <alternativeName>
        <fullName evidence="10">IGP synthase glutaminase subunit</fullName>
        <ecNumber evidence="10">3.5.1.2</ecNumber>
    </alternativeName>
    <alternativeName>
        <fullName evidence="10">IGP synthase subunit HisH</fullName>
    </alternativeName>
    <alternativeName>
        <fullName evidence="10">ImGP synthase subunit HisH</fullName>
        <shortName evidence="10">IGPS subunit HisH</shortName>
    </alternativeName>
</protein>
<dbReference type="STRING" id="757424.Hsero_4203"/>
<accession>D8IUE0</accession>
<dbReference type="InterPro" id="IPR017926">
    <property type="entry name" value="GATASE"/>
</dbReference>
<dbReference type="InterPro" id="IPR010139">
    <property type="entry name" value="Imidazole-glycPsynth_HisH"/>
</dbReference>
<organism evidence="13 14">
    <name type="scientific">Herbaspirillum seropedicae (strain SmR1)</name>
    <dbReference type="NCBI Taxonomy" id="757424"/>
    <lineage>
        <taxon>Bacteria</taxon>
        <taxon>Pseudomonadati</taxon>
        <taxon>Pseudomonadota</taxon>
        <taxon>Betaproteobacteria</taxon>
        <taxon>Burkholderiales</taxon>
        <taxon>Oxalobacteraceae</taxon>
        <taxon>Herbaspirillum</taxon>
    </lineage>
</organism>
<comment type="catalytic activity">
    <reaction evidence="9 10">
        <text>L-glutamine + H2O = L-glutamate + NH4(+)</text>
        <dbReference type="Rhea" id="RHEA:15889"/>
        <dbReference type="ChEBI" id="CHEBI:15377"/>
        <dbReference type="ChEBI" id="CHEBI:28938"/>
        <dbReference type="ChEBI" id="CHEBI:29985"/>
        <dbReference type="ChEBI" id="CHEBI:58359"/>
        <dbReference type="EC" id="3.5.1.2"/>
    </reaction>
</comment>
<dbReference type="NCBIfam" id="TIGR01855">
    <property type="entry name" value="IMP_synth_hisH"/>
    <property type="match status" value="1"/>
</dbReference>
<keyword evidence="6 10" id="KW-0368">Histidine biosynthesis</keyword>
<dbReference type="EC" id="3.5.1.2" evidence="10"/>
<dbReference type="GO" id="GO:0004359">
    <property type="term" value="F:glutaminase activity"/>
    <property type="evidence" value="ECO:0007669"/>
    <property type="project" value="UniProtKB-EC"/>
</dbReference>
<dbReference type="HAMAP" id="MF_00278">
    <property type="entry name" value="HisH"/>
    <property type="match status" value="1"/>
</dbReference>
<dbReference type="RefSeq" id="WP_013236129.1">
    <property type="nucleotide sequence ID" value="NC_014323.1"/>
</dbReference>
<keyword evidence="4 10" id="KW-0378">Hydrolase</keyword>
<comment type="subunit">
    <text evidence="2 10">Heterodimer of HisH and HisF.</text>
</comment>
<feature type="active site" evidence="10 11">
    <location>
        <position position="186"/>
    </location>
</feature>
<comment type="catalytic activity">
    <reaction evidence="8 10">
        <text>5-[(5-phospho-1-deoxy-D-ribulos-1-ylimino)methylamino]-1-(5-phospho-beta-D-ribosyl)imidazole-4-carboxamide + L-glutamine = D-erythro-1-(imidazol-4-yl)glycerol 3-phosphate + 5-amino-1-(5-phospho-beta-D-ribosyl)imidazole-4-carboxamide + L-glutamate + H(+)</text>
        <dbReference type="Rhea" id="RHEA:24793"/>
        <dbReference type="ChEBI" id="CHEBI:15378"/>
        <dbReference type="ChEBI" id="CHEBI:29985"/>
        <dbReference type="ChEBI" id="CHEBI:58278"/>
        <dbReference type="ChEBI" id="CHEBI:58359"/>
        <dbReference type="ChEBI" id="CHEBI:58475"/>
        <dbReference type="ChEBI" id="CHEBI:58525"/>
        <dbReference type="EC" id="4.3.2.10"/>
    </reaction>
</comment>
<dbReference type="eggNOG" id="COG0118">
    <property type="taxonomic scope" value="Bacteria"/>
</dbReference>
<keyword evidence="7 10" id="KW-0456">Lyase</keyword>
<dbReference type="GeneID" id="29393744"/>
<comment type="subcellular location">
    <subcellularLocation>
        <location evidence="10">Cytoplasm</location>
    </subcellularLocation>
</comment>
<comment type="pathway">
    <text evidence="1 10">Amino-acid biosynthesis; L-histidine biosynthesis; L-histidine from 5-phospho-alpha-D-ribose 1-diphosphate: step 5/9.</text>
</comment>
<evidence type="ECO:0000256" key="6">
    <source>
        <dbReference type="ARBA" id="ARBA00023102"/>
    </source>
</evidence>
<dbReference type="PROSITE" id="PS51273">
    <property type="entry name" value="GATASE_TYPE_1"/>
    <property type="match status" value="1"/>
</dbReference>
<feature type="active site" evidence="10 11">
    <location>
        <position position="184"/>
    </location>
</feature>
<comment type="function">
    <text evidence="10">IGPS catalyzes the conversion of PRFAR and glutamine to IGP, AICAR and glutamate. The HisH subunit catalyzes the hydrolysis of glutamine to glutamate and ammonia as part of the synthesis of IGP and AICAR. The resulting ammonia molecule is channeled to the active site of HisF.</text>
</comment>
<dbReference type="SUPFAM" id="SSF52317">
    <property type="entry name" value="Class I glutamine amidotransferase-like"/>
    <property type="match status" value="1"/>
</dbReference>
<evidence type="ECO:0000313" key="13">
    <source>
        <dbReference type="EMBL" id="ADJ65672.1"/>
    </source>
</evidence>
<keyword evidence="10" id="KW-0963">Cytoplasm</keyword>
<evidence type="ECO:0000256" key="10">
    <source>
        <dbReference type="HAMAP-Rule" id="MF_00278"/>
    </source>
</evidence>
<dbReference type="HOGENOM" id="CLU_071837_2_0_4"/>
<evidence type="ECO:0000256" key="2">
    <source>
        <dbReference type="ARBA" id="ARBA00011152"/>
    </source>
</evidence>
<dbReference type="GO" id="GO:0000107">
    <property type="term" value="F:imidazoleglycerol-phosphate synthase activity"/>
    <property type="evidence" value="ECO:0007669"/>
    <property type="project" value="UniProtKB-UniRule"/>
</dbReference>
<evidence type="ECO:0000256" key="11">
    <source>
        <dbReference type="PIRSR" id="PIRSR000495-1"/>
    </source>
</evidence>
<dbReference type="Gene3D" id="3.40.50.880">
    <property type="match status" value="1"/>
</dbReference>
<keyword evidence="14" id="KW-1185">Reference proteome</keyword>
<dbReference type="AlphaFoldDB" id="D8IUE0"/>
<evidence type="ECO:0000256" key="1">
    <source>
        <dbReference type="ARBA" id="ARBA00005091"/>
    </source>
</evidence>
<gene>
    <name evidence="10 13" type="primary">hisH</name>
    <name evidence="13" type="ordered locus">Hsero_4203</name>
</gene>
<dbReference type="Pfam" id="PF00117">
    <property type="entry name" value="GATase"/>
    <property type="match status" value="1"/>
</dbReference>
<evidence type="ECO:0000256" key="5">
    <source>
        <dbReference type="ARBA" id="ARBA00022962"/>
    </source>
</evidence>
<evidence type="ECO:0000256" key="8">
    <source>
        <dbReference type="ARBA" id="ARBA00047838"/>
    </source>
</evidence>
<dbReference type="KEGG" id="hse:Hsero_4203"/>
<feature type="active site" description="Nucleophile" evidence="10 11">
    <location>
        <position position="81"/>
    </location>
</feature>
<proteinExistence type="inferred from homology"/>
<keyword evidence="3 10" id="KW-0028">Amino-acid biosynthesis</keyword>
<dbReference type="EMBL" id="CP002039">
    <property type="protein sequence ID" value="ADJ65672.1"/>
    <property type="molecule type" value="Genomic_DNA"/>
</dbReference>
<dbReference type="OrthoDB" id="9807137at2"/>
<dbReference type="GO" id="GO:0000105">
    <property type="term" value="P:L-histidine biosynthetic process"/>
    <property type="evidence" value="ECO:0007669"/>
    <property type="project" value="UniProtKB-UniRule"/>
</dbReference>
<dbReference type="EC" id="4.3.2.10" evidence="10"/>
<sequence>MITIVNYGMGNLGSLLNMFKRIGVKARIESDPEAVRDAEKLVLPGVGAFDAAMHRINETPGLRAALDHKALIERVPVIGVCLGMQLLTRSSEEGKLPGLGWIDGEAIRFPRIDGLKVPHMGWNVAHPATPSALTNDIGIEPRYYFVHSYFVKVDNPVHSLMRTQYGVEFDSAIGRDNIYGAQFHPEKSHRFGMKILQNFAEL</sequence>
<dbReference type="PANTHER" id="PTHR42701:SF1">
    <property type="entry name" value="IMIDAZOLE GLYCEROL PHOSPHATE SYNTHASE SUBUNIT HISH"/>
    <property type="match status" value="1"/>
</dbReference>
<dbReference type="MEROPS" id="C26.965"/>
<keyword evidence="5 10" id="KW-0315">Glutamine amidotransferase</keyword>
<evidence type="ECO:0000256" key="4">
    <source>
        <dbReference type="ARBA" id="ARBA00022801"/>
    </source>
</evidence>
<dbReference type="CDD" id="cd01748">
    <property type="entry name" value="GATase1_IGP_Synthase"/>
    <property type="match status" value="1"/>
</dbReference>
<dbReference type="UniPathway" id="UPA00031">
    <property type="reaction ID" value="UER00010"/>
</dbReference>
<dbReference type="GO" id="GO:0016829">
    <property type="term" value="F:lyase activity"/>
    <property type="evidence" value="ECO:0007669"/>
    <property type="project" value="UniProtKB-KW"/>
</dbReference>
<evidence type="ECO:0000259" key="12">
    <source>
        <dbReference type="Pfam" id="PF00117"/>
    </source>
</evidence>
<dbReference type="PIRSF" id="PIRSF000495">
    <property type="entry name" value="Amidotransf_hisH"/>
    <property type="match status" value="1"/>
</dbReference>
<name>D8IUE0_HERSS</name>
<dbReference type="PANTHER" id="PTHR42701">
    <property type="entry name" value="IMIDAZOLE GLYCEROL PHOSPHATE SYNTHASE SUBUNIT HISH"/>
    <property type="match status" value="1"/>
</dbReference>
<evidence type="ECO:0000256" key="9">
    <source>
        <dbReference type="ARBA" id="ARBA00049534"/>
    </source>
</evidence>
<dbReference type="Proteomes" id="UP000000329">
    <property type="component" value="Chromosome"/>
</dbReference>
<evidence type="ECO:0000256" key="7">
    <source>
        <dbReference type="ARBA" id="ARBA00023239"/>
    </source>
</evidence>
<evidence type="ECO:0000313" key="14">
    <source>
        <dbReference type="Proteomes" id="UP000000329"/>
    </source>
</evidence>
<dbReference type="GO" id="GO:0005737">
    <property type="term" value="C:cytoplasm"/>
    <property type="evidence" value="ECO:0007669"/>
    <property type="project" value="UniProtKB-SubCell"/>
</dbReference>
<keyword evidence="13" id="KW-0808">Transferase</keyword>
<dbReference type="InterPro" id="IPR029062">
    <property type="entry name" value="Class_I_gatase-like"/>
</dbReference>